<dbReference type="PANTHER" id="PTHR46268:SF27">
    <property type="entry name" value="UNIVERSAL STRESS PROTEIN RV2623"/>
    <property type="match status" value="1"/>
</dbReference>
<evidence type="ECO:0000256" key="1">
    <source>
        <dbReference type="ARBA" id="ARBA00008791"/>
    </source>
</evidence>
<sequence>MTCILAATDLSIRSDRAVQRALRLGRVLNLPCHIISVIDDDLPSDLLATRKAEVAARLMRFVDSASAPGQDVTFDVIAGDVHAAVQAEAEARDAALLVLGLHRSRPLLDLIRETTMVRIVRATQRPVLLVRNPADHDYARVLAPVCFSPSCASALMAVRAIAPRAELRSFHAVPIPFSGLTGDGPGSAMARELCAEATAERDRWQASFDQRPDPINIEIISGYLSEIMARLTVDRPDLIAVGAHTRSGFVPNVLGSFVTDLIVTPPCDVLVVRA</sequence>
<dbReference type="OrthoDB" id="5564966at2"/>
<dbReference type="CDD" id="cd00293">
    <property type="entry name" value="USP-like"/>
    <property type="match status" value="2"/>
</dbReference>
<evidence type="ECO:0000259" key="2">
    <source>
        <dbReference type="Pfam" id="PF00582"/>
    </source>
</evidence>
<feature type="domain" description="UspA" evidence="2">
    <location>
        <begin position="138"/>
        <end position="273"/>
    </location>
</feature>
<feature type="domain" description="UspA" evidence="2">
    <location>
        <begin position="4"/>
        <end position="131"/>
    </location>
</feature>
<protein>
    <submittedName>
        <fullName evidence="3">Nucleotide-binding universal stress protein, UspA family</fullName>
    </submittedName>
</protein>
<dbReference type="RefSeq" id="WP_074555892.1">
    <property type="nucleotide sequence ID" value="NZ_CP119563.1"/>
</dbReference>
<gene>
    <name evidence="3" type="ORF">SAMN04244550_03263</name>
</gene>
<dbReference type="EMBL" id="FNAY01000025">
    <property type="protein sequence ID" value="SDG01142.1"/>
    <property type="molecule type" value="Genomic_DNA"/>
</dbReference>
<name>A0A1G7QRK9_RHOCA</name>
<evidence type="ECO:0000313" key="4">
    <source>
        <dbReference type="Proteomes" id="UP000183812"/>
    </source>
</evidence>
<dbReference type="InterPro" id="IPR006016">
    <property type="entry name" value="UspA"/>
</dbReference>
<dbReference type="Gene3D" id="3.40.50.12370">
    <property type="match status" value="1"/>
</dbReference>
<accession>A0A1G7QRK9</accession>
<dbReference type="Pfam" id="PF00582">
    <property type="entry name" value="Usp"/>
    <property type="match status" value="2"/>
</dbReference>
<comment type="similarity">
    <text evidence="1">Belongs to the universal stress protein A family.</text>
</comment>
<dbReference type="Proteomes" id="UP000183812">
    <property type="component" value="Unassembled WGS sequence"/>
</dbReference>
<dbReference type="SUPFAM" id="SSF52402">
    <property type="entry name" value="Adenine nucleotide alpha hydrolases-like"/>
    <property type="match status" value="2"/>
</dbReference>
<organism evidence="3 4">
    <name type="scientific">Rhodobacter capsulatus</name>
    <name type="common">Rhodopseudomonas capsulata</name>
    <dbReference type="NCBI Taxonomy" id="1061"/>
    <lineage>
        <taxon>Bacteria</taxon>
        <taxon>Pseudomonadati</taxon>
        <taxon>Pseudomonadota</taxon>
        <taxon>Alphaproteobacteria</taxon>
        <taxon>Rhodobacterales</taxon>
        <taxon>Rhodobacter group</taxon>
        <taxon>Rhodobacter</taxon>
    </lineage>
</organism>
<proteinExistence type="inferred from homology"/>
<dbReference type="AlphaFoldDB" id="A0A1G7QRK9"/>
<reference evidence="3 4" key="1">
    <citation type="submission" date="2016-10" db="EMBL/GenBank/DDBJ databases">
        <authorList>
            <person name="de Groot N.N."/>
        </authorList>
    </citation>
    <scope>NUCLEOTIDE SEQUENCE [LARGE SCALE GENOMIC DNA]</scope>
    <source>
        <strain evidence="4">DSM 938 / 37b4</strain>
    </source>
</reference>
<evidence type="ECO:0000313" key="3">
    <source>
        <dbReference type="EMBL" id="SDG01142.1"/>
    </source>
</evidence>
<dbReference type="PANTHER" id="PTHR46268">
    <property type="entry name" value="STRESS RESPONSE PROTEIN NHAX"/>
    <property type="match status" value="1"/>
</dbReference>